<organism evidence="2 3">
    <name type="scientific">Hymenobacter edaphi</name>
    <dbReference type="NCBI Taxonomy" id="2211146"/>
    <lineage>
        <taxon>Bacteria</taxon>
        <taxon>Pseudomonadati</taxon>
        <taxon>Bacteroidota</taxon>
        <taxon>Cytophagia</taxon>
        <taxon>Cytophagales</taxon>
        <taxon>Hymenobacteraceae</taxon>
        <taxon>Hymenobacter</taxon>
    </lineage>
</organism>
<proteinExistence type="predicted"/>
<evidence type="ECO:0000256" key="1">
    <source>
        <dbReference type="SAM" id="SignalP"/>
    </source>
</evidence>
<comment type="caution">
    <text evidence="2">The sequence shown here is derived from an EMBL/GenBank/DDBJ whole genome shotgun (WGS) entry which is preliminary data.</text>
</comment>
<accession>A0A328BI84</accession>
<keyword evidence="1" id="KW-0732">Signal</keyword>
<evidence type="ECO:0008006" key="4">
    <source>
        <dbReference type="Google" id="ProtNLM"/>
    </source>
</evidence>
<name>A0A328BI84_9BACT</name>
<keyword evidence="3" id="KW-1185">Reference proteome</keyword>
<dbReference type="EMBL" id="QHKM01000004">
    <property type="protein sequence ID" value="RAK66181.1"/>
    <property type="molecule type" value="Genomic_DNA"/>
</dbReference>
<sequence length="622" mass="66895">MWACLLTCCGLPAALHAQQLLPLPADPARARAVAPGMAARGTATTTALALPFFEDFAGQPEGKPNRTRWKDGNVLVNERFSQAPPSRGMATFDGLDSLGRSYGLPSFYGLTDVLTSQAIDLSAGRPGDRTYLSFYWQTGSIVGGPNDERGSRQVRLVLEFLDNTGTWRQVWYNPSLLFGQGTNLKTLTRFRQRFIAVNDARYFHAGFRFRFRSYGNLNGTRDTWNLDYLLLDRNRDTASVSYADLVLSAPLSSLLKRYAAMPAWQYNAAANPAQELNDSAFTTLNNLDTLVVGTPYSYQGTVRVLPAGPETQFLTGSAFSAAGAKQTRLGGSVRGVPLAVGSGTRVQHSVHLSLLSGAGSPNDTVRRVTEFGNYYAYDDGSAEGTAILAQGSSLPTSRAIRFELNRPDQVLKIRYYYAGASGSGSIPAATAVTFGVWDAAANGQPNATPKATVTESLPTSVAAGGFREVTFSQPVAVSGTFFIGYTQPANTTLFIQFGADLNSRLPRLTLFDRENNAWTDRAATFAPMLRPVMSSLVSSAHSAAADAAVTIYPNPSTGLVQVQGRYTRAVALDALGRPVWEQPAAQAGQGQLDLRRLPAGVYVLRLTLPDGAVGTQRVVLQP</sequence>
<dbReference type="AlphaFoldDB" id="A0A328BI84"/>
<reference evidence="3" key="1">
    <citation type="submission" date="2018-05" db="EMBL/GenBank/DDBJ databases">
        <authorList>
            <person name="Nie L."/>
        </authorList>
    </citation>
    <scope>NUCLEOTIDE SEQUENCE [LARGE SCALE GENOMIC DNA]</scope>
    <source>
        <strain evidence="3">NL</strain>
    </source>
</reference>
<protein>
    <recommendedName>
        <fullName evidence="4">Secretion system C-terminal sorting domain-containing protein</fullName>
    </recommendedName>
</protein>
<dbReference type="InterPro" id="IPR026444">
    <property type="entry name" value="Secre_tail"/>
</dbReference>
<gene>
    <name evidence="2" type="ORF">DLM85_15945</name>
</gene>
<evidence type="ECO:0000313" key="2">
    <source>
        <dbReference type="EMBL" id="RAK66181.1"/>
    </source>
</evidence>
<dbReference type="Proteomes" id="UP000248553">
    <property type="component" value="Unassembled WGS sequence"/>
</dbReference>
<feature type="chain" id="PRO_5016320341" description="Secretion system C-terminal sorting domain-containing protein" evidence="1">
    <location>
        <begin position="18"/>
        <end position="622"/>
    </location>
</feature>
<dbReference type="NCBIfam" id="TIGR04183">
    <property type="entry name" value="Por_Secre_tail"/>
    <property type="match status" value="1"/>
</dbReference>
<feature type="signal peptide" evidence="1">
    <location>
        <begin position="1"/>
        <end position="17"/>
    </location>
</feature>
<evidence type="ECO:0000313" key="3">
    <source>
        <dbReference type="Proteomes" id="UP000248553"/>
    </source>
</evidence>